<keyword evidence="2" id="KW-0813">Transport</keyword>
<feature type="transmembrane region" description="Helical" evidence="6">
    <location>
        <begin position="201"/>
        <end position="219"/>
    </location>
</feature>
<dbReference type="Proteomes" id="UP000193642">
    <property type="component" value="Unassembled WGS sequence"/>
</dbReference>
<dbReference type="InterPro" id="IPR036259">
    <property type="entry name" value="MFS_trans_sf"/>
</dbReference>
<feature type="transmembrane region" description="Helical" evidence="6">
    <location>
        <begin position="142"/>
        <end position="160"/>
    </location>
</feature>
<proteinExistence type="predicted"/>
<evidence type="ECO:0008006" key="9">
    <source>
        <dbReference type="Google" id="ProtNLM"/>
    </source>
</evidence>
<dbReference type="PANTHER" id="PTHR43791">
    <property type="entry name" value="PERMEASE-RELATED"/>
    <property type="match status" value="1"/>
</dbReference>
<evidence type="ECO:0000256" key="6">
    <source>
        <dbReference type="SAM" id="Phobius"/>
    </source>
</evidence>
<feature type="transmembrane region" description="Helical" evidence="6">
    <location>
        <begin position="107"/>
        <end position="130"/>
    </location>
</feature>
<accession>A0A1Y2AUX1</accession>
<keyword evidence="4 6" id="KW-1133">Transmembrane helix</keyword>
<dbReference type="GO" id="GO:0022857">
    <property type="term" value="F:transmembrane transporter activity"/>
    <property type="evidence" value="ECO:0007669"/>
    <property type="project" value="TreeGrafter"/>
</dbReference>
<dbReference type="GO" id="GO:0016020">
    <property type="term" value="C:membrane"/>
    <property type="evidence" value="ECO:0007669"/>
    <property type="project" value="UniProtKB-SubCell"/>
</dbReference>
<feature type="transmembrane region" description="Helical" evidence="6">
    <location>
        <begin position="231"/>
        <end position="249"/>
    </location>
</feature>
<evidence type="ECO:0000256" key="1">
    <source>
        <dbReference type="ARBA" id="ARBA00004141"/>
    </source>
</evidence>
<dbReference type="OrthoDB" id="1935484at2759"/>
<keyword evidence="3 6" id="KW-0812">Transmembrane</keyword>
<name>A0A1Y2AUX1_9FUNG</name>
<comment type="caution">
    <text evidence="7">The sequence shown here is derived from an EMBL/GenBank/DDBJ whole genome shotgun (WGS) entry which is preliminary data.</text>
</comment>
<dbReference type="SUPFAM" id="SSF103473">
    <property type="entry name" value="MFS general substrate transporter"/>
    <property type="match status" value="1"/>
</dbReference>
<evidence type="ECO:0000313" key="8">
    <source>
        <dbReference type="Proteomes" id="UP000193642"/>
    </source>
</evidence>
<organism evidence="7 8">
    <name type="scientific">Rhizoclosmatium globosum</name>
    <dbReference type="NCBI Taxonomy" id="329046"/>
    <lineage>
        <taxon>Eukaryota</taxon>
        <taxon>Fungi</taxon>
        <taxon>Fungi incertae sedis</taxon>
        <taxon>Chytridiomycota</taxon>
        <taxon>Chytridiomycota incertae sedis</taxon>
        <taxon>Chytridiomycetes</taxon>
        <taxon>Chytridiales</taxon>
        <taxon>Chytriomycetaceae</taxon>
        <taxon>Rhizoclosmatium</taxon>
    </lineage>
</organism>
<dbReference type="AlphaFoldDB" id="A0A1Y2AUX1"/>
<evidence type="ECO:0000256" key="4">
    <source>
        <dbReference type="ARBA" id="ARBA00022989"/>
    </source>
</evidence>
<evidence type="ECO:0000256" key="5">
    <source>
        <dbReference type="ARBA" id="ARBA00023136"/>
    </source>
</evidence>
<comment type="subcellular location">
    <subcellularLocation>
        <location evidence="1">Membrane</location>
        <topology evidence="1">Multi-pass membrane protein</topology>
    </subcellularLocation>
</comment>
<feature type="transmembrane region" description="Helical" evidence="6">
    <location>
        <begin position="166"/>
        <end position="189"/>
    </location>
</feature>
<evidence type="ECO:0000313" key="7">
    <source>
        <dbReference type="EMBL" id="ORY26359.1"/>
    </source>
</evidence>
<dbReference type="PANTHER" id="PTHR43791:SF65">
    <property type="entry name" value="MAJOR FACILITATOR SUPERFAMILY (MFS) PROFILE DOMAIN-CONTAINING PROTEIN-RELATED"/>
    <property type="match status" value="1"/>
</dbReference>
<gene>
    <name evidence="7" type="ORF">BCR33DRAFT_804707</name>
</gene>
<sequence length="294" mass="33421">MFICKWVEDSPNKHDKHRRGRTKRRRIAAIHMDTPYLWHTSMEDSTQNKNAYLSFISSNFGNLHCLRVYDGNHEDSNLRTSLKGIAHNDVTSSYPVLALVSDLNDSWYVSNALTAPNYILTLISMIVMCANSDRFNEREFHGALSLTWYFTGFALLAFLPDGTDKGIRYFATLVISSAPFTHPLNIAWLTENTAPIGKRTVASGAVICAANLYGTYAAQIYQPWDAPAYRVGNRIILGFIATAILLFLLRKYFYIQLNKQRAAIWNAKSEDEKAEYNATTKHVGNERLDFVFKN</sequence>
<keyword evidence="5 6" id="KW-0472">Membrane</keyword>
<evidence type="ECO:0000256" key="2">
    <source>
        <dbReference type="ARBA" id="ARBA00022448"/>
    </source>
</evidence>
<dbReference type="STRING" id="329046.A0A1Y2AUX1"/>
<evidence type="ECO:0000256" key="3">
    <source>
        <dbReference type="ARBA" id="ARBA00022692"/>
    </source>
</evidence>
<reference evidence="7 8" key="1">
    <citation type="submission" date="2016-07" db="EMBL/GenBank/DDBJ databases">
        <title>Pervasive Adenine N6-methylation of Active Genes in Fungi.</title>
        <authorList>
            <consortium name="DOE Joint Genome Institute"/>
            <person name="Mondo S.J."/>
            <person name="Dannebaum R.O."/>
            <person name="Kuo R.C."/>
            <person name="Labutti K."/>
            <person name="Haridas S."/>
            <person name="Kuo A."/>
            <person name="Salamov A."/>
            <person name="Ahrendt S.R."/>
            <person name="Lipzen A."/>
            <person name="Sullivan W."/>
            <person name="Andreopoulos W.B."/>
            <person name="Clum A."/>
            <person name="Lindquist E."/>
            <person name="Daum C."/>
            <person name="Ramamoorthy G.K."/>
            <person name="Gryganskyi A."/>
            <person name="Culley D."/>
            <person name="Magnuson J.K."/>
            <person name="James T.Y."/>
            <person name="O'Malley M.A."/>
            <person name="Stajich J.E."/>
            <person name="Spatafora J.W."/>
            <person name="Visel A."/>
            <person name="Grigoriev I.V."/>
        </authorList>
    </citation>
    <scope>NUCLEOTIDE SEQUENCE [LARGE SCALE GENOMIC DNA]</scope>
    <source>
        <strain evidence="7 8">JEL800</strain>
    </source>
</reference>
<keyword evidence="8" id="KW-1185">Reference proteome</keyword>
<protein>
    <recommendedName>
        <fullName evidence="9">MFS general substrate transporter</fullName>
    </recommendedName>
</protein>
<dbReference type="EMBL" id="MCGO01000115">
    <property type="protein sequence ID" value="ORY26359.1"/>
    <property type="molecule type" value="Genomic_DNA"/>
</dbReference>